<sequence length="149" mass="16812">MLYRLDGTMNVYSSVKPPQGKPQLPGLVTMSEFEEDEGDIPEIDVKIFCQLAAWNQSLDVDYMDATYNVNWTDYTDVCKGASDGYVQAANANDGQYDHMIICPDVMAYAKTVPGEIPKGQPWMEGKERTMMDHFMYPAQVILHEVSNND</sequence>
<comment type="caution">
    <text evidence="1">The sequence shown here is derived from an EMBL/GenBank/DDBJ whole genome shotgun (WGS) entry which is preliminary data.</text>
</comment>
<proteinExistence type="predicted"/>
<gene>
    <name evidence="1" type="ORF">K461DRAFT_126136</name>
</gene>
<dbReference type="Proteomes" id="UP000799439">
    <property type="component" value="Unassembled WGS sequence"/>
</dbReference>
<dbReference type="AlphaFoldDB" id="A0A9P4MH27"/>
<organism evidence="1 2">
    <name type="scientific">Myriangium duriaei CBS 260.36</name>
    <dbReference type="NCBI Taxonomy" id="1168546"/>
    <lineage>
        <taxon>Eukaryota</taxon>
        <taxon>Fungi</taxon>
        <taxon>Dikarya</taxon>
        <taxon>Ascomycota</taxon>
        <taxon>Pezizomycotina</taxon>
        <taxon>Dothideomycetes</taxon>
        <taxon>Dothideomycetidae</taxon>
        <taxon>Myriangiales</taxon>
        <taxon>Myriangiaceae</taxon>
        <taxon>Myriangium</taxon>
    </lineage>
</organism>
<protein>
    <submittedName>
        <fullName evidence="1">Uncharacterized protein</fullName>
    </submittedName>
</protein>
<reference evidence="1" key="1">
    <citation type="journal article" date="2020" name="Stud. Mycol.">
        <title>101 Dothideomycetes genomes: a test case for predicting lifestyles and emergence of pathogens.</title>
        <authorList>
            <person name="Haridas S."/>
            <person name="Albert R."/>
            <person name="Binder M."/>
            <person name="Bloem J."/>
            <person name="Labutti K."/>
            <person name="Salamov A."/>
            <person name="Andreopoulos B."/>
            <person name="Baker S."/>
            <person name="Barry K."/>
            <person name="Bills G."/>
            <person name="Bluhm B."/>
            <person name="Cannon C."/>
            <person name="Castanera R."/>
            <person name="Culley D."/>
            <person name="Daum C."/>
            <person name="Ezra D."/>
            <person name="Gonzalez J."/>
            <person name="Henrissat B."/>
            <person name="Kuo A."/>
            <person name="Liang C."/>
            <person name="Lipzen A."/>
            <person name="Lutzoni F."/>
            <person name="Magnuson J."/>
            <person name="Mondo S."/>
            <person name="Nolan M."/>
            <person name="Ohm R."/>
            <person name="Pangilinan J."/>
            <person name="Park H.-J."/>
            <person name="Ramirez L."/>
            <person name="Alfaro M."/>
            <person name="Sun H."/>
            <person name="Tritt A."/>
            <person name="Yoshinaga Y."/>
            <person name="Zwiers L.-H."/>
            <person name="Turgeon B."/>
            <person name="Goodwin S."/>
            <person name="Spatafora J."/>
            <person name="Crous P."/>
            <person name="Grigoriev I."/>
        </authorList>
    </citation>
    <scope>NUCLEOTIDE SEQUENCE</scope>
    <source>
        <strain evidence="1">CBS 260.36</strain>
    </source>
</reference>
<evidence type="ECO:0000313" key="2">
    <source>
        <dbReference type="Proteomes" id="UP000799439"/>
    </source>
</evidence>
<keyword evidence="2" id="KW-1185">Reference proteome</keyword>
<accession>A0A9P4MH27</accession>
<evidence type="ECO:0000313" key="1">
    <source>
        <dbReference type="EMBL" id="KAF2154290.1"/>
    </source>
</evidence>
<name>A0A9P4MH27_9PEZI</name>
<dbReference type="EMBL" id="ML996084">
    <property type="protein sequence ID" value="KAF2154290.1"/>
    <property type="molecule type" value="Genomic_DNA"/>
</dbReference>